<proteinExistence type="predicted"/>
<dbReference type="AlphaFoldDB" id="A0AAU8IHU4"/>
<evidence type="ECO:0000313" key="1">
    <source>
        <dbReference type="EMBL" id="XCJ17655.1"/>
    </source>
</evidence>
<dbReference type="EMBL" id="CP159510">
    <property type="protein sequence ID" value="XCJ17655.1"/>
    <property type="molecule type" value="Genomic_DNA"/>
</dbReference>
<dbReference type="Pfam" id="PF06866">
    <property type="entry name" value="DUF1256"/>
    <property type="match status" value="1"/>
</dbReference>
<keyword evidence="1" id="KW-0378">Hydrolase</keyword>
<dbReference type="SUPFAM" id="SSF53163">
    <property type="entry name" value="HybD-like"/>
    <property type="match status" value="1"/>
</dbReference>
<gene>
    <name evidence="1" type="primary">yyaC</name>
    <name evidence="1" type="ORF">ABNN70_03960</name>
</gene>
<dbReference type="InterPro" id="IPR023430">
    <property type="entry name" value="Pept_HybD-like_dom_sf"/>
</dbReference>
<organism evidence="1">
    <name type="scientific">Sporolactobacillus sp. Y61</name>
    <dbReference type="NCBI Taxonomy" id="3160863"/>
    <lineage>
        <taxon>Bacteria</taxon>
        <taxon>Bacillati</taxon>
        <taxon>Bacillota</taxon>
        <taxon>Bacilli</taxon>
        <taxon>Bacillales</taxon>
        <taxon>Sporolactobacillaceae</taxon>
        <taxon>Sporolactobacillus</taxon>
    </lineage>
</organism>
<dbReference type="GO" id="GO:0008233">
    <property type="term" value="F:peptidase activity"/>
    <property type="evidence" value="ECO:0007669"/>
    <property type="project" value="UniProtKB-KW"/>
</dbReference>
<reference evidence="1" key="1">
    <citation type="submission" date="2024-06" db="EMBL/GenBank/DDBJ databases">
        <authorList>
            <person name="Fan A."/>
            <person name="Zhang F.Y."/>
            <person name="Zhang L."/>
        </authorList>
    </citation>
    <scope>NUCLEOTIDE SEQUENCE</scope>
    <source>
        <strain evidence="1">Y61</strain>
    </source>
</reference>
<name>A0AAU8IHU4_9BACL</name>
<dbReference type="GO" id="GO:0006508">
    <property type="term" value="P:proteolysis"/>
    <property type="evidence" value="ECO:0007669"/>
    <property type="project" value="UniProtKB-KW"/>
</dbReference>
<dbReference type="NCBIfam" id="TIGR02841">
    <property type="entry name" value="spore_YyaC"/>
    <property type="match status" value="1"/>
</dbReference>
<sequence length="208" mass="22970">MNLRTNSAFMKNRQEAFCYIHPDAHVSLVSAINRHLPKEADAYSIVIVCIGTDRSTGDALGPLVGMHLRQYTLNNTHIYGTLDQPVHAVNLQNTMEEVQAMHDHPFIIAVDACLGHRHHVGKVCVSEGPVRPGSGVNKKLPPVGDMNITGIVNLSGYMEYAVLQNTRLSLVMKLSRAISRSLYIALFSREKRSILTGRPFSDDSAHSL</sequence>
<dbReference type="RefSeq" id="WP_353948804.1">
    <property type="nucleotide sequence ID" value="NZ_CP159510.1"/>
</dbReference>
<keyword evidence="1" id="KW-0645">Protease</keyword>
<protein>
    <submittedName>
        <fullName evidence="1">Spore protease YyaC</fullName>
    </submittedName>
</protein>
<accession>A0AAU8IHU4</accession>
<dbReference type="InterPro" id="IPR009665">
    <property type="entry name" value="YyaC"/>
</dbReference>